<feature type="region of interest" description="Disordered" evidence="1">
    <location>
        <begin position="227"/>
        <end position="252"/>
    </location>
</feature>
<name>A0A371CLF3_9APHY</name>
<accession>A0A371CLF3</accession>
<feature type="compositionally biased region" description="Basic residues" evidence="1">
    <location>
        <begin position="227"/>
        <end position="239"/>
    </location>
</feature>
<evidence type="ECO:0000256" key="1">
    <source>
        <dbReference type="SAM" id="MobiDB-lite"/>
    </source>
</evidence>
<evidence type="ECO:0000313" key="3">
    <source>
        <dbReference type="Proteomes" id="UP000256964"/>
    </source>
</evidence>
<keyword evidence="3" id="KW-1185">Reference proteome</keyword>
<gene>
    <name evidence="2" type="ORF">OH76DRAFT_251401</name>
</gene>
<protein>
    <submittedName>
        <fullName evidence="2">Uncharacterized protein</fullName>
    </submittedName>
</protein>
<evidence type="ECO:0000313" key="2">
    <source>
        <dbReference type="EMBL" id="RDX41111.1"/>
    </source>
</evidence>
<feature type="region of interest" description="Disordered" evidence="1">
    <location>
        <begin position="61"/>
        <end position="105"/>
    </location>
</feature>
<dbReference type="Proteomes" id="UP000256964">
    <property type="component" value="Unassembled WGS sequence"/>
</dbReference>
<reference evidence="2 3" key="1">
    <citation type="journal article" date="2018" name="Biotechnol. Biofuels">
        <title>Integrative visual omics of the white-rot fungus Polyporus brumalis exposes the biotechnological potential of its oxidative enzymes for delignifying raw plant biomass.</title>
        <authorList>
            <person name="Miyauchi S."/>
            <person name="Rancon A."/>
            <person name="Drula E."/>
            <person name="Hage H."/>
            <person name="Chaduli D."/>
            <person name="Favel A."/>
            <person name="Grisel S."/>
            <person name="Henrissat B."/>
            <person name="Herpoel-Gimbert I."/>
            <person name="Ruiz-Duenas F.J."/>
            <person name="Chevret D."/>
            <person name="Hainaut M."/>
            <person name="Lin J."/>
            <person name="Wang M."/>
            <person name="Pangilinan J."/>
            <person name="Lipzen A."/>
            <person name="Lesage-Meessen L."/>
            <person name="Navarro D."/>
            <person name="Riley R."/>
            <person name="Grigoriev I.V."/>
            <person name="Zhou S."/>
            <person name="Raouche S."/>
            <person name="Rosso M.N."/>
        </authorList>
    </citation>
    <scope>NUCLEOTIDE SEQUENCE [LARGE SCALE GENOMIC DNA]</scope>
    <source>
        <strain evidence="2 3">BRFM 1820</strain>
    </source>
</reference>
<dbReference type="EMBL" id="KZ857523">
    <property type="protein sequence ID" value="RDX41111.1"/>
    <property type="molecule type" value="Genomic_DNA"/>
</dbReference>
<organism evidence="2 3">
    <name type="scientific">Lentinus brumalis</name>
    <dbReference type="NCBI Taxonomy" id="2498619"/>
    <lineage>
        <taxon>Eukaryota</taxon>
        <taxon>Fungi</taxon>
        <taxon>Dikarya</taxon>
        <taxon>Basidiomycota</taxon>
        <taxon>Agaricomycotina</taxon>
        <taxon>Agaricomycetes</taxon>
        <taxon>Polyporales</taxon>
        <taxon>Polyporaceae</taxon>
        <taxon>Lentinus</taxon>
    </lineage>
</organism>
<feature type="compositionally biased region" description="Polar residues" evidence="1">
    <location>
        <begin position="74"/>
        <end position="86"/>
    </location>
</feature>
<sequence>MQAFVYAPGASICCSRTRFRGGCSRRVSWRAASAYAASRRVQRSELRPLPETALPFWLRQGPAKAGRPAPPPLETQQQRRSASSSEHPAAPNCFPETPKETSLGGHASRVKAVCLKSEPTRLSSFAPRPPQQAITVKIESTQTVRNQSGIRSAWARWAAGCARRQRRPARASGVSEVVDNGGFHVRKMVCILPYSRLLAYYLTVLARYHTSYLTSLPSSTLSETFRGRVRQRQASRKRSASASSALIPSELN</sequence>
<proteinExistence type="predicted"/>
<dbReference type="AlphaFoldDB" id="A0A371CLF3"/>